<dbReference type="EMBL" id="JAGQKX010000061">
    <property type="protein sequence ID" value="MCA9390291.1"/>
    <property type="molecule type" value="Genomic_DNA"/>
</dbReference>
<dbReference type="InterPro" id="IPR029058">
    <property type="entry name" value="AB_hydrolase_fold"/>
</dbReference>
<reference evidence="2" key="1">
    <citation type="submission" date="2020-04" db="EMBL/GenBank/DDBJ databases">
        <authorList>
            <person name="Zhang T."/>
        </authorList>
    </citation>
    <scope>NUCLEOTIDE SEQUENCE</scope>
    <source>
        <strain evidence="2">HKST-UBA01</strain>
    </source>
</reference>
<dbReference type="PANTHER" id="PTHR46438:SF11">
    <property type="entry name" value="LIPASE-RELATED"/>
    <property type="match status" value="1"/>
</dbReference>
<evidence type="ECO:0000259" key="1">
    <source>
        <dbReference type="Pfam" id="PF00561"/>
    </source>
</evidence>
<feature type="domain" description="AB hydrolase-1" evidence="1">
    <location>
        <begin position="29"/>
        <end position="235"/>
    </location>
</feature>
<comment type="caution">
    <text evidence="2">The sequence shown here is derived from an EMBL/GenBank/DDBJ whole genome shotgun (WGS) entry which is preliminary data.</text>
</comment>
<dbReference type="PANTHER" id="PTHR46438">
    <property type="entry name" value="ALPHA/BETA-HYDROLASES SUPERFAMILY PROTEIN"/>
    <property type="match status" value="1"/>
</dbReference>
<keyword evidence="2" id="KW-0378">Hydrolase</keyword>
<protein>
    <submittedName>
        <fullName evidence="2">Alpha/beta hydrolase</fullName>
    </submittedName>
</protein>
<accession>A0A955LI85</accession>
<dbReference type="Pfam" id="PF00561">
    <property type="entry name" value="Abhydrolase_1"/>
    <property type="match status" value="1"/>
</dbReference>
<name>A0A955LI85_UNCKA</name>
<evidence type="ECO:0000313" key="3">
    <source>
        <dbReference type="Proteomes" id="UP000701698"/>
    </source>
</evidence>
<dbReference type="GO" id="GO:0016787">
    <property type="term" value="F:hydrolase activity"/>
    <property type="evidence" value="ECO:0007669"/>
    <property type="project" value="UniProtKB-KW"/>
</dbReference>
<proteinExistence type="predicted"/>
<evidence type="ECO:0000313" key="2">
    <source>
        <dbReference type="EMBL" id="MCA9390291.1"/>
    </source>
</evidence>
<dbReference type="SUPFAM" id="SSF53474">
    <property type="entry name" value="alpha/beta-Hydrolases"/>
    <property type="match status" value="1"/>
</dbReference>
<dbReference type="InterPro" id="IPR000073">
    <property type="entry name" value="AB_hydrolase_1"/>
</dbReference>
<dbReference type="Gene3D" id="3.40.50.1820">
    <property type="entry name" value="alpha/beta hydrolase"/>
    <property type="match status" value="1"/>
</dbReference>
<dbReference type="Proteomes" id="UP000701698">
    <property type="component" value="Unassembled WGS sequence"/>
</dbReference>
<reference evidence="2" key="2">
    <citation type="journal article" date="2021" name="Microbiome">
        <title>Successional dynamics and alternative stable states in a saline activated sludge microbial community over 9 years.</title>
        <authorList>
            <person name="Wang Y."/>
            <person name="Ye J."/>
            <person name="Ju F."/>
            <person name="Liu L."/>
            <person name="Boyd J.A."/>
            <person name="Deng Y."/>
            <person name="Parks D.H."/>
            <person name="Jiang X."/>
            <person name="Yin X."/>
            <person name="Woodcroft B.J."/>
            <person name="Tyson G.W."/>
            <person name="Hugenholtz P."/>
            <person name="Polz M.F."/>
            <person name="Zhang T."/>
        </authorList>
    </citation>
    <scope>NUCLEOTIDE SEQUENCE</scope>
    <source>
        <strain evidence="2">HKST-UBA01</strain>
    </source>
</reference>
<sequence>MKKNPPAITYHHLQLPTTNLHYCRCGEGPPLILVPATLSEIHHWKDLVQFMGQRYTVYFFELPGHGESTAFVDGYSSKKVATMVGDLTAALGIERFSVMGFSFGGILSLRIVQQLEAKIDSLILVSPCVSYRALTYTKVQISLVRILDRIFKSTMMQRFVTWIAHHEATVEIIVFLTRYLGNIRLDDTFRERLLTLPMHTLDVLINQINEVVYQDFDAEGWTPEQKKNISTYFAMSVNDPILDFETTRKWIEAHFTSCQTVSFDFPYHQPPVPLTFEDFNRDFGDFLFGIPINT</sequence>
<gene>
    <name evidence="2" type="ORF">KC571_02700</name>
</gene>
<organism evidence="2 3">
    <name type="scientific">candidate division WWE3 bacterium</name>
    <dbReference type="NCBI Taxonomy" id="2053526"/>
    <lineage>
        <taxon>Bacteria</taxon>
        <taxon>Katanobacteria</taxon>
    </lineage>
</organism>
<dbReference type="AlphaFoldDB" id="A0A955LI85"/>